<evidence type="ECO:0000313" key="2">
    <source>
        <dbReference type="Proteomes" id="UP000515292"/>
    </source>
</evidence>
<keyword evidence="2" id="KW-1185">Reference proteome</keyword>
<evidence type="ECO:0000313" key="1">
    <source>
        <dbReference type="EMBL" id="QMW23358.1"/>
    </source>
</evidence>
<dbReference type="RefSeq" id="WP_182297136.1">
    <property type="nucleotide sequence ID" value="NZ_CP059851.1"/>
</dbReference>
<reference evidence="1 2" key="1">
    <citation type="submission" date="2020-07" db="EMBL/GenBank/DDBJ databases">
        <title>Complete genome sequence for Sandaracinobacter sp. M6.</title>
        <authorList>
            <person name="Tang Y."/>
            <person name="Liu Q."/>
            <person name="Guo Z."/>
            <person name="Lei P."/>
            <person name="Huang B."/>
        </authorList>
    </citation>
    <scope>NUCLEOTIDE SEQUENCE [LARGE SCALE GENOMIC DNA]</scope>
    <source>
        <strain evidence="1 2">M6</strain>
    </source>
</reference>
<organism evidence="1 2">
    <name type="scientific">Sandaracinobacteroides saxicola</name>
    <dbReference type="NCBI Taxonomy" id="2759707"/>
    <lineage>
        <taxon>Bacteria</taxon>
        <taxon>Pseudomonadati</taxon>
        <taxon>Pseudomonadota</taxon>
        <taxon>Alphaproteobacteria</taxon>
        <taxon>Sphingomonadales</taxon>
        <taxon>Sphingosinicellaceae</taxon>
        <taxon>Sandaracinobacteroides</taxon>
    </lineage>
</organism>
<dbReference type="InterPro" id="IPR038225">
    <property type="entry name" value="TagF_sf"/>
</dbReference>
<proteinExistence type="predicted"/>
<protein>
    <submittedName>
        <fullName evidence="1">Type VI secretion system-associated protein TagF</fullName>
    </submittedName>
</protein>
<dbReference type="InterPro" id="IPR017748">
    <property type="entry name" value="TagF"/>
</dbReference>
<dbReference type="Pfam" id="PF09867">
    <property type="entry name" value="TagF_N"/>
    <property type="match status" value="1"/>
</dbReference>
<dbReference type="Gene3D" id="3.40.1730.10">
    <property type="entry name" value="pa0076 domain"/>
    <property type="match status" value="1"/>
</dbReference>
<name>A0A7G5IJ16_9SPHN</name>
<sequence>MTPGLFGKLPAHGDFVARGWDAATVAAVDGWLMEGVAAVRAASGEDGFAGAMAAGPLWHHWLPPGVVGEQALHGVLTPTVDSAGRLFLLLAGVAGEAAASWAVASQAPGFAEAVEAAAYEALAGGLDADGLQARIADAVPAVDARAHFLAGLSLPGEAAFWVAAPAEGAPLGMRRRGVDAGVLCELVSGGARTCG</sequence>
<gene>
    <name evidence="1" type="primary">tagF</name>
    <name evidence="1" type="ORF">H3309_02315</name>
</gene>
<dbReference type="AlphaFoldDB" id="A0A7G5IJ16"/>
<dbReference type="Proteomes" id="UP000515292">
    <property type="component" value="Chromosome"/>
</dbReference>
<dbReference type="EMBL" id="CP059851">
    <property type="protein sequence ID" value="QMW23358.1"/>
    <property type="molecule type" value="Genomic_DNA"/>
</dbReference>
<accession>A0A7G5IJ16</accession>
<dbReference type="NCBIfam" id="TIGR03373">
    <property type="entry name" value="VI_minor_4"/>
    <property type="match status" value="1"/>
</dbReference>
<dbReference type="KEGG" id="sand:H3309_02315"/>